<reference evidence="2" key="1">
    <citation type="submission" date="2023-01" db="EMBL/GenBank/DDBJ databases">
        <title>Biogeochemical cycle of methane in antarctic sediments.</title>
        <authorList>
            <person name="Roldan D.M."/>
            <person name="Menes R.J."/>
        </authorList>
    </citation>
    <scope>NUCLEOTIDE SEQUENCE [LARGE SCALE GENOMIC DNA]</scope>
    <source>
        <strain evidence="2">K-2018 MAG008</strain>
    </source>
</reference>
<comment type="caution">
    <text evidence="2">The sequence shown here is derived from an EMBL/GenBank/DDBJ whole genome shotgun (WGS) entry which is preliminary data.</text>
</comment>
<keyword evidence="3" id="KW-1185">Reference proteome</keyword>
<gene>
    <name evidence="2" type="ORF">PSU93_15820</name>
</gene>
<organism evidence="2 3">
    <name type="scientific">Candidatus Methylobacter titanis</name>
    <dbReference type="NCBI Taxonomy" id="3053457"/>
    <lineage>
        <taxon>Bacteria</taxon>
        <taxon>Pseudomonadati</taxon>
        <taxon>Pseudomonadota</taxon>
        <taxon>Gammaproteobacteria</taxon>
        <taxon>Methylococcales</taxon>
        <taxon>Methylococcaceae</taxon>
        <taxon>Methylobacter</taxon>
    </lineage>
</organism>
<protein>
    <submittedName>
        <fullName evidence="2">Transposase</fullName>
    </submittedName>
</protein>
<dbReference type="GO" id="GO:0003677">
    <property type="term" value="F:DNA binding"/>
    <property type="evidence" value="ECO:0007669"/>
    <property type="project" value="InterPro"/>
</dbReference>
<dbReference type="Pfam" id="PF01609">
    <property type="entry name" value="DDE_Tnp_1"/>
    <property type="match status" value="1"/>
</dbReference>
<name>A0AA43TLU4_9GAMM</name>
<dbReference type="GO" id="GO:0006313">
    <property type="term" value="P:DNA transposition"/>
    <property type="evidence" value="ECO:0007669"/>
    <property type="project" value="InterPro"/>
</dbReference>
<proteinExistence type="predicted"/>
<dbReference type="SUPFAM" id="SSF53098">
    <property type="entry name" value="Ribonuclease H-like"/>
    <property type="match status" value="1"/>
</dbReference>
<sequence length="161" mass="18902">MGKRRCIGQQWVWLSGMKLDSGELLILAGNQRFPQSLEVYALRWDIENLFQCLKGRGFHLEKTRLTHYFRIKKVMALLAIAFCWSHKTGEWKHKVIRPLKTKKHGPPEQGLFRYGLDYLTDSLLHGRQKIEDRFRLLVLFLCPPDMIVANEQNPQIMALII</sequence>
<dbReference type="Proteomes" id="UP001160519">
    <property type="component" value="Unassembled WGS sequence"/>
</dbReference>
<accession>A0AA43TLU4</accession>
<dbReference type="AlphaFoldDB" id="A0AA43TLU4"/>
<evidence type="ECO:0000259" key="1">
    <source>
        <dbReference type="Pfam" id="PF01609"/>
    </source>
</evidence>
<feature type="domain" description="Transposase IS4-like" evidence="1">
    <location>
        <begin position="38"/>
        <end position="83"/>
    </location>
</feature>
<dbReference type="GO" id="GO:0004803">
    <property type="term" value="F:transposase activity"/>
    <property type="evidence" value="ECO:0007669"/>
    <property type="project" value="InterPro"/>
</dbReference>
<dbReference type="Gene3D" id="3.90.350.10">
    <property type="entry name" value="Transposase Inhibitor Protein From Tn5, Chain A, domain 1"/>
    <property type="match status" value="1"/>
</dbReference>
<evidence type="ECO:0000313" key="2">
    <source>
        <dbReference type="EMBL" id="MDI1232601.1"/>
    </source>
</evidence>
<dbReference type="InterPro" id="IPR002559">
    <property type="entry name" value="Transposase_11"/>
</dbReference>
<evidence type="ECO:0000313" key="3">
    <source>
        <dbReference type="Proteomes" id="UP001160519"/>
    </source>
</evidence>
<dbReference type="InterPro" id="IPR012337">
    <property type="entry name" value="RNaseH-like_sf"/>
</dbReference>
<dbReference type="EMBL" id="JAQSDF010000119">
    <property type="protein sequence ID" value="MDI1232601.1"/>
    <property type="molecule type" value="Genomic_DNA"/>
</dbReference>